<organism evidence="9 10">
    <name type="scientific">Rickettsia bellii str. RML An4</name>
    <dbReference type="NCBI Taxonomy" id="1359193"/>
    <lineage>
        <taxon>Bacteria</taxon>
        <taxon>Pseudomonadati</taxon>
        <taxon>Pseudomonadota</taxon>
        <taxon>Alphaproteobacteria</taxon>
        <taxon>Rickettsiales</taxon>
        <taxon>Rickettsiaceae</taxon>
        <taxon>Rickettsieae</taxon>
        <taxon>Rickettsia</taxon>
        <taxon>belli group</taxon>
    </lineage>
</organism>
<proteinExistence type="inferred from homology"/>
<dbReference type="Pfam" id="PF00361">
    <property type="entry name" value="Proton_antipo_M"/>
    <property type="match status" value="1"/>
</dbReference>
<dbReference type="InterPro" id="IPR001750">
    <property type="entry name" value="ND/Mrp_TM"/>
</dbReference>
<feature type="transmembrane region" description="Helical" evidence="6">
    <location>
        <begin position="196"/>
        <end position="213"/>
    </location>
</feature>
<feature type="transmembrane region" description="Helical" evidence="6">
    <location>
        <begin position="97"/>
        <end position="115"/>
    </location>
</feature>
<accession>A0A0F3QBF6</accession>
<feature type="transmembrane region" description="Helical" evidence="6">
    <location>
        <begin position="29"/>
        <end position="47"/>
    </location>
</feature>
<dbReference type="Proteomes" id="UP000033661">
    <property type="component" value="Unassembled WGS sequence"/>
</dbReference>
<dbReference type="PATRIC" id="fig|1359193.3.peg.524"/>
<gene>
    <name evidence="6" type="primary">nuoN</name>
    <name evidence="9" type="ORF">RBEAN4_0541</name>
</gene>
<keyword evidence="3 6" id="KW-1133">Transmembrane helix</keyword>
<comment type="function">
    <text evidence="6">NDH-1 shuttles electrons from NADH, via FMN and iron-sulfur (Fe-S) centers, to quinones in the respiratory chain. The immediate electron acceptor for the enzyme in this species is believed to be ubiquinone. Couples the redox reaction to proton translocation (for every two electrons transferred, four hydrogen ions are translocated across the cytoplasmic membrane), and thus conserves the redox energy in a proton gradient.</text>
</comment>
<feature type="transmembrane region" description="Helical" evidence="6">
    <location>
        <begin position="362"/>
        <end position="380"/>
    </location>
</feature>
<feature type="transmembrane region" description="Helical" evidence="6">
    <location>
        <begin position="234"/>
        <end position="257"/>
    </location>
</feature>
<feature type="transmembrane region" description="Helical" evidence="6">
    <location>
        <begin position="67"/>
        <end position="85"/>
    </location>
</feature>
<keyword evidence="6" id="KW-0830">Ubiquinone</keyword>
<dbReference type="HAMAP" id="MF_00445">
    <property type="entry name" value="NDH1_NuoN_1"/>
    <property type="match status" value="1"/>
</dbReference>
<feature type="transmembrane region" description="Helical" evidence="6">
    <location>
        <begin position="438"/>
        <end position="458"/>
    </location>
</feature>
<protein>
    <recommendedName>
        <fullName evidence="6">NADH-quinone oxidoreductase subunit N</fullName>
        <ecNumber evidence="6">7.1.1.-</ecNumber>
    </recommendedName>
    <alternativeName>
        <fullName evidence="6">NADH dehydrogenase I subunit N</fullName>
    </alternativeName>
    <alternativeName>
        <fullName evidence="6">NDH-1 subunit N</fullName>
    </alternativeName>
</protein>
<dbReference type="GO" id="GO:0008137">
    <property type="term" value="F:NADH dehydrogenase (ubiquinone) activity"/>
    <property type="evidence" value="ECO:0007669"/>
    <property type="project" value="InterPro"/>
</dbReference>
<dbReference type="NCBIfam" id="NF004447">
    <property type="entry name" value="PRK05777.2-5"/>
    <property type="match status" value="1"/>
</dbReference>
<keyword evidence="6" id="KW-0520">NAD</keyword>
<dbReference type="PANTHER" id="PTHR22773">
    <property type="entry name" value="NADH DEHYDROGENASE"/>
    <property type="match status" value="1"/>
</dbReference>
<keyword evidence="6" id="KW-1003">Cell membrane</keyword>
<feature type="transmembrane region" description="Helical" evidence="6">
    <location>
        <begin position="154"/>
        <end position="176"/>
    </location>
</feature>
<dbReference type="GO" id="GO:0048038">
    <property type="term" value="F:quinone binding"/>
    <property type="evidence" value="ECO:0007669"/>
    <property type="project" value="UniProtKB-KW"/>
</dbReference>
<comment type="subunit">
    <text evidence="6">NDH-1 is composed of 14 different subunits. Subunits NuoA, H, J, K, L, M, N constitute the membrane sector of the complex.</text>
</comment>
<keyword evidence="6" id="KW-0874">Quinone</keyword>
<reference evidence="9 10" key="1">
    <citation type="submission" date="2015-02" db="EMBL/GenBank/DDBJ databases">
        <title>Genome Sequencing of Rickettsiales.</title>
        <authorList>
            <person name="Daugherty S.C."/>
            <person name="Su Q."/>
            <person name="Abolude K."/>
            <person name="Beier-Sexton M."/>
            <person name="Carlyon J.A."/>
            <person name="Carter R."/>
            <person name="Day N.P."/>
            <person name="Dumler S.J."/>
            <person name="Dyachenko V."/>
            <person name="Godinez A."/>
            <person name="Kurtti T.J."/>
            <person name="Lichay M."/>
            <person name="Mullins K.E."/>
            <person name="Ott S."/>
            <person name="Pappas-Brown V."/>
            <person name="Paris D.H."/>
            <person name="Patel P."/>
            <person name="Richards A.L."/>
            <person name="Sadzewicz L."/>
            <person name="Sears K."/>
            <person name="Seidman D."/>
            <person name="Sengamalay N."/>
            <person name="Stenos J."/>
            <person name="Tallon L.J."/>
            <person name="Vincent G."/>
            <person name="Fraser C.M."/>
            <person name="Munderloh U."/>
            <person name="Dunning-Hotopp J.C."/>
        </authorList>
    </citation>
    <scope>NUCLEOTIDE SEQUENCE [LARGE SCALE GENOMIC DNA]</scope>
    <source>
        <strain evidence="9 10">RML An4</strain>
    </source>
</reference>
<dbReference type="GO" id="GO:0012505">
    <property type="term" value="C:endomembrane system"/>
    <property type="evidence" value="ECO:0007669"/>
    <property type="project" value="UniProtKB-SubCell"/>
</dbReference>
<feature type="transmembrane region" description="Helical" evidence="6">
    <location>
        <begin position="292"/>
        <end position="310"/>
    </location>
</feature>
<dbReference type="GO" id="GO:0005886">
    <property type="term" value="C:plasma membrane"/>
    <property type="evidence" value="ECO:0007669"/>
    <property type="project" value="UniProtKB-SubCell"/>
</dbReference>
<feature type="transmembrane region" description="Helical" evidence="6">
    <location>
        <begin position="263"/>
        <end position="285"/>
    </location>
</feature>
<evidence type="ECO:0000256" key="4">
    <source>
        <dbReference type="ARBA" id="ARBA00023136"/>
    </source>
</evidence>
<keyword evidence="6" id="KW-1278">Translocase</keyword>
<dbReference type="EC" id="7.1.1.-" evidence="6"/>
<dbReference type="NCBIfam" id="TIGR01770">
    <property type="entry name" value="NDH_I_N"/>
    <property type="match status" value="1"/>
</dbReference>
<feature type="transmembrane region" description="Helical" evidence="6">
    <location>
        <begin position="400"/>
        <end position="417"/>
    </location>
</feature>
<evidence type="ECO:0000256" key="3">
    <source>
        <dbReference type="ARBA" id="ARBA00022989"/>
    </source>
</evidence>
<dbReference type="GO" id="GO:0042773">
    <property type="term" value="P:ATP synthesis coupled electron transport"/>
    <property type="evidence" value="ECO:0007669"/>
    <property type="project" value="InterPro"/>
</dbReference>
<dbReference type="InterPro" id="IPR010096">
    <property type="entry name" value="NADH-Q_OxRdtase_suN/2"/>
</dbReference>
<dbReference type="EMBL" id="LAOI01000001">
    <property type="protein sequence ID" value="KJV89562.1"/>
    <property type="molecule type" value="Genomic_DNA"/>
</dbReference>
<keyword evidence="4 6" id="KW-0472">Membrane</keyword>
<keyword evidence="10" id="KW-1185">Reference proteome</keyword>
<dbReference type="RefSeq" id="WP_045798858.1">
    <property type="nucleotide sequence ID" value="NZ_LAOI01000001.1"/>
</dbReference>
<comment type="catalytic activity">
    <reaction evidence="5 6">
        <text>a quinone + NADH + 5 H(+)(in) = a quinol + NAD(+) + 4 H(+)(out)</text>
        <dbReference type="Rhea" id="RHEA:57888"/>
        <dbReference type="ChEBI" id="CHEBI:15378"/>
        <dbReference type="ChEBI" id="CHEBI:24646"/>
        <dbReference type="ChEBI" id="CHEBI:57540"/>
        <dbReference type="ChEBI" id="CHEBI:57945"/>
        <dbReference type="ChEBI" id="CHEBI:132124"/>
    </reaction>
</comment>
<dbReference type="AlphaFoldDB" id="A0A0F3QBF6"/>
<sequence>MLLPEITLTLTALLSQFFAVMLQGKNRIVANITILLTILTIFIILKYSYSESVLYLDYVMFTTNANIANYKAIILIFTIISMIIYRDYSVRSGEPLKFEFITLILLSTVGIFVAISAQNFLLLFCAMELTALTSYILAGFKLSDIKSSEGALKYFILGSLVSCLSLFGISFIYGFGGSLQFSDIFYKLNDSSSVNLGLVIGVVLFLSSIFFKLSSAPLHFWAPDVYEGSPIASVTYFTAASKIGAVAILLNIENLIIKNYHPISYNLIKIIALLSMIFGALGAIRQNSLKRLMAYSTILNIGYVLIGVLLRTEDGNKAAMLYMLIYAAASIGFFTCLIMLLGNQTDKANFESIQGIAENHKAIAAAICIIMFSMIGIPPLAGFLGKYYLFYQAITQEEFLLAYFGIFTSVIAAFYYLKIIKTMYFAEKPNPTKIPISYGLLLINFVVIGFLLFGSFIISS</sequence>
<comment type="subcellular location">
    <subcellularLocation>
        <location evidence="6">Cell membrane</location>
        <topology evidence="6">Multi-pass membrane protein</topology>
    </subcellularLocation>
    <subcellularLocation>
        <location evidence="1">Endomembrane system</location>
        <topology evidence="1">Multi-pass membrane protein</topology>
    </subcellularLocation>
    <subcellularLocation>
        <location evidence="7">Membrane</location>
        <topology evidence="7">Multi-pass membrane protein</topology>
    </subcellularLocation>
</comment>
<feature type="domain" description="NADH:quinone oxidoreductase/Mrp antiporter transmembrane" evidence="8">
    <location>
        <begin position="117"/>
        <end position="411"/>
    </location>
</feature>
<comment type="caution">
    <text evidence="9">The sequence shown here is derived from an EMBL/GenBank/DDBJ whole genome shotgun (WGS) entry which is preliminary data.</text>
</comment>
<dbReference type="GO" id="GO:0050136">
    <property type="term" value="F:NADH dehydrogenase (quinone) (non-electrogenic) activity"/>
    <property type="evidence" value="ECO:0007669"/>
    <property type="project" value="UniProtKB-UniRule"/>
</dbReference>
<evidence type="ECO:0000259" key="8">
    <source>
        <dbReference type="Pfam" id="PF00361"/>
    </source>
</evidence>
<evidence type="ECO:0000256" key="1">
    <source>
        <dbReference type="ARBA" id="ARBA00004127"/>
    </source>
</evidence>
<evidence type="ECO:0000256" key="5">
    <source>
        <dbReference type="ARBA" id="ARBA00047712"/>
    </source>
</evidence>
<keyword evidence="6" id="KW-0813">Transport</keyword>
<name>A0A0F3QBF6_RICBE</name>
<evidence type="ECO:0000256" key="6">
    <source>
        <dbReference type="HAMAP-Rule" id="MF_00445"/>
    </source>
</evidence>
<evidence type="ECO:0000256" key="2">
    <source>
        <dbReference type="ARBA" id="ARBA00022692"/>
    </source>
</evidence>
<evidence type="ECO:0000256" key="7">
    <source>
        <dbReference type="RuleBase" id="RU000320"/>
    </source>
</evidence>
<feature type="transmembrane region" description="Helical" evidence="6">
    <location>
        <begin position="322"/>
        <end position="341"/>
    </location>
</feature>
<comment type="similarity">
    <text evidence="6">Belongs to the complex I subunit 2 family.</text>
</comment>
<evidence type="ECO:0000313" key="10">
    <source>
        <dbReference type="Proteomes" id="UP000033661"/>
    </source>
</evidence>
<keyword evidence="2 6" id="KW-0812">Transmembrane</keyword>
<evidence type="ECO:0000313" key="9">
    <source>
        <dbReference type="EMBL" id="KJV89562.1"/>
    </source>
</evidence>